<dbReference type="Proteomes" id="UP000230363">
    <property type="component" value="Unassembled WGS sequence"/>
</dbReference>
<dbReference type="PRINTS" id="PR00368">
    <property type="entry name" value="FADPNR"/>
</dbReference>
<dbReference type="InterPro" id="IPR050097">
    <property type="entry name" value="Ferredoxin-NADP_redctase_2"/>
</dbReference>
<feature type="domain" description="FAD/NAD(P)-binding" evidence="3">
    <location>
        <begin position="3"/>
        <end position="293"/>
    </location>
</feature>
<dbReference type="InterPro" id="IPR023753">
    <property type="entry name" value="FAD/NAD-binding_dom"/>
</dbReference>
<keyword evidence="1" id="KW-0285">Flavoprotein</keyword>
<dbReference type="GO" id="GO:0016491">
    <property type="term" value="F:oxidoreductase activity"/>
    <property type="evidence" value="ECO:0007669"/>
    <property type="project" value="UniProtKB-KW"/>
</dbReference>
<organism evidence="4 5">
    <name type="scientific">Candidatus Wolfebacteria bacterium CG_4_10_14_0_8_um_filter_37_11</name>
    <dbReference type="NCBI Taxonomy" id="1975062"/>
    <lineage>
        <taxon>Bacteria</taxon>
        <taxon>Candidatus Wolfeibacteriota</taxon>
    </lineage>
</organism>
<dbReference type="InterPro" id="IPR036188">
    <property type="entry name" value="FAD/NAD-bd_sf"/>
</dbReference>
<evidence type="ECO:0000256" key="1">
    <source>
        <dbReference type="ARBA" id="ARBA00022630"/>
    </source>
</evidence>
<evidence type="ECO:0000259" key="3">
    <source>
        <dbReference type="Pfam" id="PF07992"/>
    </source>
</evidence>
<evidence type="ECO:0000256" key="2">
    <source>
        <dbReference type="ARBA" id="ARBA00023002"/>
    </source>
</evidence>
<dbReference type="AlphaFoldDB" id="A0A2M7Q8T5"/>
<gene>
    <name evidence="4" type="ORF">COY96_02225</name>
</gene>
<dbReference type="SUPFAM" id="SSF51905">
    <property type="entry name" value="FAD/NAD(P)-binding domain"/>
    <property type="match status" value="1"/>
</dbReference>
<dbReference type="PANTHER" id="PTHR48105">
    <property type="entry name" value="THIOREDOXIN REDUCTASE 1-RELATED-RELATED"/>
    <property type="match status" value="1"/>
</dbReference>
<protein>
    <recommendedName>
        <fullName evidence="3">FAD/NAD(P)-binding domain-containing protein</fullName>
    </recommendedName>
</protein>
<dbReference type="EMBL" id="PFKZ01000084">
    <property type="protein sequence ID" value="PIY59364.1"/>
    <property type="molecule type" value="Genomic_DNA"/>
</dbReference>
<name>A0A2M7Q8T5_9BACT</name>
<keyword evidence="2" id="KW-0560">Oxidoreductase</keyword>
<accession>A0A2M7Q8T5</accession>
<dbReference type="PRINTS" id="PR00469">
    <property type="entry name" value="PNDRDTASEII"/>
</dbReference>
<sequence>MLYDLIILGGGPAGIAAGIYAARKKLKTLLIAESFGGQSVVAAQINNFIGFKSVSGIEMKNILEEHLRSHEEIEIKEGARVEKIEKKENNFAISVNGEQFETKTVLVALGSSYRKLGIPGEKEFTGKGVFYCSTCDAPLMKNKTVIVVGGGNSGFYAVLDLLPHASKIYVLEYGDAFRADPIYIDKAKASGKVEFITMAKTLEIIGGSENGFVSAIKYKDRQNKEIKEIKTDGVFVAIGYAPNSGIVKDLVKMNEWGKIIIDHQTQKASLEGIWAAGDITDVLYGQINVAIGDAIKAVLNINDYFKKS</sequence>
<dbReference type="Pfam" id="PF07992">
    <property type="entry name" value="Pyr_redox_2"/>
    <property type="match status" value="1"/>
</dbReference>
<comment type="caution">
    <text evidence="4">The sequence shown here is derived from an EMBL/GenBank/DDBJ whole genome shotgun (WGS) entry which is preliminary data.</text>
</comment>
<proteinExistence type="predicted"/>
<reference evidence="5" key="1">
    <citation type="submission" date="2017-09" db="EMBL/GenBank/DDBJ databases">
        <title>Depth-based differentiation of microbial function through sediment-hosted aquifers and enrichment of novel symbionts in the deep terrestrial subsurface.</title>
        <authorList>
            <person name="Probst A.J."/>
            <person name="Ladd B."/>
            <person name="Jarett J.K."/>
            <person name="Geller-Mcgrath D.E."/>
            <person name="Sieber C.M.K."/>
            <person name="Emerson J.B."/>
            <person name="Anantharaman K."/>
            <person name="Thomas B.C."/>
            <person name="Malmstrom R."/>
            <person name="Stieglmeier M."/>
            <person name="Klingl A."/>
            <person name="Woyke T."/>
            <person name="Ryan C.M."/>
            <person name="Banfield J.F."/>
        </authorList>
    </citation>
    <scope>NUCLEOTIDE SEQUENCE [LARGE SCALE GENOMIC DNA]</scope>
</reference>
<evidence type="ECO:0000313" key="4">
    <source>
        <dbReference type="EMBL" id="PIY59364.1"/>
    </source>
</evidence>
<evidence type="ECO:0000313" key="5">
    <source>
        <dbReference type="Proteomes" id="UP000230363"/>
    </source>
</evidence>
<dbReference type="Gene3D" id="3.50.50.60">
    <property type="entry name" value="FAD/NAD(P)-binding domain"/>
    <property type="match status" value="2"/>
</dbReference>